<accession>A0A2T5P8F5</accession>
<keyword evidence="1" id="KW-0456">Lyase</keyword>
<dbReference type="SUPFAM" id="SSF48173">
    <property type="entry name" value="Cryptochrome/photolyase FAD-binding domain"/>
    <property type="match status" value="1"/>
</dbReference>
<dbReference type="OrthoDB" id="5288100at2"/>
<comment type="caution">
    <text evidence="1">The sequence shown here is derived from an EMBL/GenBank/DDBJ whole genome shotgun (WGS) entry which is preliminary data.</text>
</comment>
<sequence length="606" mass="67299">MQAPCLCRRNRGSDAAVAGRRHLSAADHYGRSAPSAARRGGPGVAAALGRACAGSVARAAGAAVSPAACRGAYRDVRHAAGAGCAVARADRHALGLVGVRLGFLLGDQLSLALPTLRALDPARDCLLMTEVAAEAGHVAHHRRKLVFQFSAMRHFAETLRAAGWTLHYAELDDPHNSGSLAAELQRWVTALQPQEVHLTEAGDWRVEASLRACECVIHWHADSRFLCSRRAFAAWLEKCGAPRMELFYRQMRRRGDWLMQADGNPEGGRWNHDPQNRKRLPRGLRGPLAPGFSPDAITLEVLELVRRRFPDHPGALSGFDLAVTREQALELWRHFLDFALPAFGDYQDAMASGEPFLFHARISAALNLGLLKVRELCDDVQAAYHAGRAPLNAAEGFIRQLIGWREYVHGIYWARMPDYAELDFFGCSRPLPSFYWNGDTGMNCMRQVIGQTLQLAYAHHIQRLMVTGNFALLAGVVPKEVCDWYLAIYFDAVDWVELPNTLGMALHADGGFMASKPYCASGQYIRRMSDYCSDCRYRVGESLGEQACPFNALYWHFLMRERDLLEGNPRLAPAYRLLANMAPERREALRERGDLLLARLDAGDSL</sequence>
<dbReference type="InterPro" id="IPR007357">
    <property type="entry name" value="PhrB-like"/>
</dbReference>
<dbReference type="EMBL" id="QASN01000019">
    <property type="protein sequence ID" value="PTU74011.1"/>
    <property type="molecule type" value="Genomic_DNA"/>
</dbReference>
<organism evidence="1 2">
    <name type="scientific">Pseudomonas mangrovi</name>
    <dbReference type="NCBI Taxonomy" id="2161748"/>
    <lineage>
        <taxon>Bacteria</taxon>
        <taxon>Pseudomonadati</taxon>
        <taxon>Pseudomonadota</taxon>
        <taxon>Gammaproteobacteria</taxon>
        <taxon>Pseudomonadales</taxon>
        <taxon>Pseudomonadaceae</taxon>
        <taxon>Pseudomonas</taxon>
    </lineage>
</organism>
<keyword evidence="2" id="KW-1185">Reference proteome</keyword>
<dbReference type="Gene3D" id="1.25.40.80">
    <property type="match status" value="1"/>
</dbReference>
<evidence type="ECO:0000313" key="1">
    <source>
        <dbReference type="EMBL" id="PTU74011.1"/>
    </source>
</evidence>
<protein>
    <submittedName>
        <fullName evidence="1">Cryptochrome/photolyase family protein</fullName>
    </submittedName>
</protein>
<dbReference type="InterPro" id="IPR052551">
    <property type="entry name" value="UV-DNA_repair_photolyase"/>
</dbReference>
<dbReference type="Gene3D" id="3.40.50.620">
    <property type="entry name" value="HUPs"/>
    <property type="match status" value="1"/>
</dbReference>
<dbReference type="Proteomes" id="UP000244064">
    <property type="component" value="Unassembled WGS sequence"/>
</dbReference>
<reference evidence="1 2" key="1">
    <citation type="submission" date="2018-04" db="EMBL/GenBank/DDBJ databases">
        <title>Pseudomonas sp. nov., isolated from mangrove soil.</title>
        <authorList>
            <person name="Chen C."/>
        </authorList>
    </citation>
    <scope>NUCLEOTIDE SEQUENCE [LARGE SCALE GENOMIC DNA]</scope>
    <source>
        <strain evidence="1 2">TC-11</strain>
    </source>
</reference>
<dbReference type="PANTHER" id="PTHR38657:SF1">
    <property type="entry name" value="SLR1343 PROTEIN"/>
    <property type="match status" value="1"/>
</dbReference>
<dbReference type="Gene3D" id="1.10.10.1710">
    <property type="entry name" value="Deoxyribodipyrimidine photolyase-related"/>
    <property type="match status" value="1"/>
</dbReference>
<dbReference type="Gene3D" id="1.10.579.10">
    <property type="entry name" value="DNA Cyclobutane Dipyrimidine Photolyase, subunit A, domain 3"/>
    <property type="match status" value="1"/>
</dbReference>
<dbReference type="Pfam" id="PF04244">
    <property type="entry name" value="DPRP"/>
    <property type="match status" value="1"/>
</dbReference>
<dbReference type="PANTHER" id="PTHR38657">
    <property type="entry name" value="SLR1343 PROTEIN"/>
    <property type="match status" value="1"/>
</dbReference>
<gene>
    <name evidence="1" type="ORF">DBO85_11645</name>
</gene>
<name>A0A2T5P8F5_9PSED</name>
<dbReference type="InterPro" id="IPR036134">
    <property type="entry name" value="Crypto/Photolyase_FAD-like_sf"/>
</dbReference>
<dbReference type="AlphaFoldDB" id="A0A2T5P8F5"/>
<proteinExistence type="predicted"/>
<dbReference type="GO" id="GO:0016829">
    <property type="term" value="F:lyase activity"/>
    <property type="evidence" value="ECO:0007669"/>
    <property type="project" value="UniProtKB-KW"/>
</dbReference>
<evidence type="ECO:0000313" key="2">
    <source>
        <dbReference type="Proteomes" id="UP000244064"/>
    </source>
</evidence>
<dbReference type="InterPro" id="IPR014729">
    <property type="entry name" value="Rossmann-like_a/b/a_fold"/>
</dbReference>